<name>A0ABZ2YPB1_9BACT</name>
<evidence type="ECO:0000256" key="1">
    <source>
        <dbReference type="SAM" id="Phobius"/>
    </source>
</evidence>
<evidence type="ECO:0000313" key="3">
    <source>
        <dbReference type="Proteomes" id="UP001485459"/>
    </source>
</evidence>
<keyword evidence="3" id="KW-1185">Reference proteome</keyword>
<organism evidence="2 3">
    <name type="scientific">Chitinophaga pollutisoli</name>
    <dbReference type="NCBI Taxonomy" id="3133966"/>
    <lineage>
        <taxon>Bacteria</taxon>
        <taxon>Pseudomonadati</taxon>
        <taxon>Bacteroidota</taxon>
        <taxon>Chitinophagia</taxon>
        <taxon>Chitinophagales</taxon>
        <taxon>Chitinophagaceae</taxon>
        <taxon>Chitinophaga</taxon>
    </lineage>
</organism>
<dbReference type="Proteomes" id="UP001485459">
    <property type="component" value="Chromosome"/>
</dbReference>
<protein>
    <submittedName>
        <fullName evidence="2">Uncharacterized protein</fullName>
    </submittedName>
</protein>
<feature type="transmembrane region" description="Helical" evidence="1">
    <location>
        <begin position="38"/>
        <end position="63"/>
    </location>
</feature>
<accession>A0ABZ2YPB1</accession>
<evidence type="ECO:0000313" key="2">
    <source>
        <dbReference type="EMBL" id="WZN41589.1"/>
    </source>
</evidence>
<sequence>MFTGIRLLGVLFFVCGIVLGFGNIIHRRRNPEAKRSPWIIGLAFVLEIVGFTLMLDGCGAAFFNVKNPVL</sequence>
<proteinExistence type="predicted"/>
<dbReference type="EMBL" id="CP149822">
    <property type="protein sequence ID" value="WZN41589.1"/>
    <property type="molecule type" value="Genomic_DNA"/>
</dbReference>
<keyword evidence="1" id="KW-0472">Membrane</keyword>
<reference evidence="3" key="1">
    <citation type="submission" date="2024-03" db="EMBL/GenBank/DDBJ databases">
        <title>Chitinophaga horti sp. nov., isolated from garden soil.</title>
        <authorList>
            <person name="Lee D.S."/>
            <person name="Han D.M."/>
            <person name="Baek J.H."/>
            <person name="Choi D.G."/>
            <person name="Jeon J.H."/>
            <person name="Jeon C.O."/>
        </authorList>
    </citation>
    <scope>NUCLEOTIDE SEQUENCE [LARGE SCALE GENOMIC DNA]</scope>
    <source>
        <strain evidence="3">GPA1</strain>
    </source>
</reference>
<keyword evidence="1" id="KW-1133">Transmembrane helix</keyword>
<keyword evidence="1" id="KW-0812">Transmembrane</keyword>
<gene>
    <name evidence="2" type="ORF">WJU16_00870</name>
</gene>
<feature type="transmembrane region" description="Helical" evidence="1">
    <location>
        <begin position="6"/>
        <end position="26"/>
    </location>
</feature>
<dbReference type="RefSeq" id="WP_341836438.1">
    <property type="nucleotide sequence ID" value="NZ_CP149822.1"/>
</dbReference>